<comment type="caution">
    <text evidence="4">The sequence shown here is derived from an EMBL/GenBank/DDBJ whole genome shotgun (WGS) entry which is preliminary data.</text>
</comment>
<proteinExistence type="predicted"/>
<evidence type="ECO:0000256" key="1">
    <source>
        <dbReference type="ARBA" id="ARBA00023125"/>
    </source>
</evidence>
<protein>
    <submittedName>
        <fullName evidence="4">TetR family transcriptional regulator</fullName>
    </submittedName>
</protein>
<dbReference type="PANTHER" id="PTHR30055">
    <property type="entry name" value="HTH-TYPE TRANSCRIPTIONAL REGULATOR RUTR"/>
    <property type="match status" value="1"/>
</dbReference>
<name>A0A6N6VHX4_9HYPH</name>
<keyword evidence="1 2" id="KW-0238">DNA-binding</keyword>
<dbReference type="EMBL" id="WESC01000009">
    <property type="protein sequence ID" value="KAB7739604.1"/>
    <property type="molecule type" value="Genomic_DNA"/>
</dbReference>
<feature type="DNA-binding region" description="H-T-H motif" evidence="2">
    <location>
        <begin position="34"/>
        <end position="53"/>
    </location>
</feature>
<evidence type="ECO:0000256" key="2">
    <source>
        <dbReference type="PROSITE-ProRule" id="PRU00335"/>
    </source>
</evidence>
<dbReference type="Gene3D" id="1.10.10.60">
    <property type="entry name" value="Homeodomain-like"/>
    <property type="match status" value="1"/>
</dbReference>
<reference evidence="4 5" key="1">
    <citation type="submission" date="2019-09" db="EMBL/GenBank/DDBJ databases">
        <title>Parvibaculum sedimenti sp. nov., isolated from sediment.</title>
        <authorList>
            <person name="Wang Y."/>
        </authorList>
    </citation>
    <scope>NUCLEOTIDE SEQUENCE [LARGE SCALE GENOMIC DNA]</scope>
    <source>
        <strain evidence="4 5">HXT-9</strain>
    </source>
</reference>
<keyword evidence="5" id="KW-1185">Reference proteome</keyword>
<dbReference type="GO" id="GO:0000976">
    <property type="term" value="F:transcription cis-regulatory region binding"/>
    <property type="evidence" value="ECO:0007669"/>
    <property type="project" value="TreeGrafter"/>
</dbReference>
<evidence type="ECO:0000313" key="4">
    <source>
        <dbReference type="EMBL" id="KAB7739604.1"/>
    </source>
</evidence>
<evidence type="ECO:0000313" key="5">
    <source>
        <dbReference type="Proteomes" id="UP000468901"/>
    </source>
</evidence>
<dbReference type="PROSITE" id="PS50977">
    <property type="entry name" value="HTH_TETR_2"/>
    <property type="match status" value="1"/>
</dbReference>
<feature type="domain" description="HTH tetR-type" evidence="3">
    <location>
        <begin position="12"/>
        <end position="71"/>
    </location>
</feature>
<dbReference type="Gene3D" id="1.10.357.10">
    <property type="entry name" value="Tetracycline Repressor, domain 2"/>
    <property type="match status" value="1"/>
</dbReference>
<dbReference type="Proteomes" id="UP000468901">
    <property type="component" value="Unassembled WGS sequence"/>
</dbReference>
<dbReference type="SUPFAM" id="SSF46689">
    <property type="entry name" value="Homeodomain-like"/>
    <property type="match status" value="1"/>
</dbReference>
<dbReference type="PANTHER" id="PTHR30055:SF146">
    <property type="entry name" value="HTH-TYPE TRANSCRIPTIONAL DUAL REGULATOR CECR"/>
    <property type="match status" value="1"/>
</dbReference>
<organism evidence="4 5">
    <name type="scientific">Parvibaculum sedimenti</name>
    <dbReference type="NCBI Taxonomy" id="2608632"/>
    <lineage>
        <taxon>Bacteria</taxon>
        <taxon>Pseudomonadati</taxon>
        <taxon>Pseudomonadota</taxon>
        <taxon>Alphaproteobacteria</taxon>
        <taxon>Hyphomicrobiales</taxon>
        <taxon>Parvibaculaceae</taxon>
        <taxon>Parvibaculum</taxon>
    </lineage>
</organism>
<dbReference type="InterPro" id="IPR050109">
    <property type="entry name" value="HTH-type_TetR-like_transc_reg"/>
</dbReference>
<dbReference type="InterPro" id="IPR009057">
    <property type="entry name" value="Homeodomain-like_sf"/>
</dbReference>
<evidence type="ECO:0000259" key="3">
    <source>
        <dbReference type="PROSITE" id="PS50977"/>
    </source>
</evidence>
<dbReference type="InterPro" id="IPR001647">
    <property type="entry name" value="HTH_TetR"/>
</dbReference>
<sequence>MQELNEGRTAQKARTRAMLLQSASLLMQQGKRPTVEEAADAVGISKRTAYRYFTSQDHMLADAALESLRPVFARVLETSRELSAPSDRLEALIKALNRLAPTYENELRVIVRSALDRAPDDAKHVGRPRGQRRIDWVAEVLAPLKPELPEDLYDRLAAALAAMIGFDIWVWLRDVGELPPQRVDDVMVWMGRTLVDATLREADERGLKS</sequence>
<dbReference type="RefSeq" id="WP_152216413.1">
    <property type="nucleotide sequence ID" value="NZ_WESC01000009.1"/>
</dbReference>
<dbReference type="AlphaFoldDB" id="A0A6N6VHX4"/>
<accession>A0A6N6VHX4</accession>
<gene>
    <name evidence="4" type="ORF">F2P47_10995</name>
</gene>
<dbReference type="GO" id="GO:0003700">
    <property type="term" value="F:DNA-binding transcription factor activity"/>
    <property type="evidence" value="ECO:0007669"/>
    <property type="project" value="TreeGrafter"/>
</dbReference>